<comment type="caution">
    <text evidence="1">The sequence shown here is derived from an EMBL/GenBank/DDBJ whole genome shotgun (WGS) entry which is preliminary data.</text>
</comment>
<dbReference type="Proteomes" id="UP001283361">
    <property type="component" value="Unassembled WGS sequence"/>
</dbReference>
<dbReference type="AlphaFoldDB" id="A0AAE1CN78"/>
<evidence type="ECO:0000313" key="1">
    <source>
        <dbReference type="EMBL" id="KAK3715481.1"/>
    </source>
</evidence>
<keyword evidence="2" id="KW-1185">Reference proteome</keyword>
<protein>
    <submittedName>
        <fullName evidence="1">Uncharacterized protein</fullName>
    </submittedName>
</protein>
<gene>
    <name evidence="1" type="ORF">RRG08_051454</name>
</gene>
<proteinExistence type="predicted"/>
<evidence type="ECO:0000313" key="2">
    <source>
        <dbReference type="Proteomes" id="UP001283361"/>
    </source>
</evidence>
<organism evidence="1 2">
    <name type="scientific">Elysia crispata</name>
    <name type="common">lettuce slug</name>
    <dbReference type="NCBI Taxonomy" id="231223"/>
    <lineage>
        <taxon>Eukaryota</taxon>
        <taxon>Metazoa</taxon>
        <taxon>Spiralia</taxon>
        <taxon>Lophotrochozoa</taxon>
        <taxon>Mollusca</taxon>
        <taxon>Gastropoda</taxon>
        <taxon>Heterobranchia</taxon>
        <taxon>Euthyneura</taxon>
        <taxon>Panpulmonata</taxon>
        <taxon>Sacoglossa</taxon>
        <taxon>Placobranchoidea</taxon>
        <taxon>Plakobranchidae</taxon>
        <taxon>Elysia</taxon>
    </lineage>
</organism>
<dbReference type="EMBL" id="JAWDGP010007505">
    <property type="protein sequence ID" value="KAK3715481.1"/>
    <property type="molecule type" value="Genomic_DNA"/>
</dbReference>
<sequence length="92" mass="10120">MALCSCLGNPPYLPISARVIAQCLTDTISDAGLEGLGSPSPFRPLLPRLLSHRALTQILLSRLGDGKQQKRFSFERYVYPITKGDFTDKILA</sequence>
<reference evidence="1" key="1">
    <citation type="journal article" date="2023" name="G3 (Bethesda)">
        <title>A reference genome for the long-term kleptoplast-retaining sea slug Elysia crispata morphotype clarki.</title>
        <authorList>
            <person name="Eastman K.E."/>
            <person name="Pendleton A.L."/>
            <person name="Shaikh M.A."/>
            <person name="Suttiyut T."/>
            <person name="Ogas R."/>
            <person name="Tomko P."/>
            <person name="Gavelis G."/>
            <person name="Widhalm J.R."/>
            <person name="Wisecaver J.H."/>
        </authorList>
    </citation>
    <scope>NUCLEOTIDE SEQUENCE</scope>
    <source>
        <strain evidence="1">ECLA1</strain>
    </source>
</reference>
<name>A0AAE1CN78_9GAST</name>
<accession>A0AAE1CN78</accession>